<gene>
    <name evidence="1" type="ORF">JHK64_06050</name>
</gene>
<dbReference type="Gene3D" id="3.30.2310.20">
    <property type="entry name" value="RelE-like"/>
    <property type="match status" value="1"/>
</dbReference>
<comment type="caution">
    <text evidence="1">The sequence shown here is derived from an EMBL/GenBank/DDBJ whole genome shotgun (WGS) entry which is preliminary data.</text>
</comment>
<proteinExistence type="predicted"/>
<sequence length="97" mass="11059">MKYNIHFNDLSIGDFKSLDNSQASFVRKAFLKLEQKGMMVGKHLSGDLSGCKKLKSKKTGLRIIFKLHPKDSHTILIIAIGKREDKEIYNVAARRLK</sequence>
<name>A0A934UDZ6_9STRE</name>
<keyword evidence="2" id="KW-1185">Reference proteome</keyword>
<dbReference type="EMBL" id="JAENBP010000007">
    <property type="protein sequence ID" value="MBJ8350193.1"/>
    <property type="molecule type" value="Genomic_DNA"/>
</dbReference>
<organism evidence="1 2">
    <name type="scientific">Streptococcus zalophi</name>
    <dbReference type="NCBI Taxonomy" id="640031"/>
    <lineage>
        <taxon>Bacteria</taxon>
        <taxon>Bacillati</taxon>
        <taxon>Bacillota</taxon>
        <taxon>Bacilli</taxon>
        <taxon>Lactobacillales</taxon>
        <taxon>Streptococcaceae</taxon>
        <taxon>Streptococcus</taxon>
    </lineage>
</organism>
<evidence type="ECO:0000313" key="2">
    <source>
        <dbReference type="Proteomes" id="UP000644875"/>
    </source>
</evidence>
<reference evidence="1 2" key="1">
    <citation type="journal article" date="2021" name="Int. J. Syst. Evol. Microbiol.">
        <title>Streptococcus vicugnae sp. nov., isolated from faeces of alpacas (Vicugna pacos) and cattle (Bos taurus), Streptococcus zalophi sp. nov., and Streptococcus pacificus sp. nov., isolated from respiratory tract of California sea lions (Zalophus californianus).</title>
        <authorList>
            <person name="Volokhov D.V."/>
            <person name="Zagorodnyaya T.A."/>
            <person name="Shen Z."/>
            <person name="Blom J."/>
            <person name="Furtak V.A."/>
            <person name="Eisenberg T."/>
            <person name="Fan P."/>
            <person name="Jeong K.C."/>
            <person name="Gao Y."/>
            <person name="Zhang S."/>
            <person name="Amselle M."/>
        </authorList>
    </citation>
    <scope>NUCLEOTIDE SEQUENCE [LARGE SCALE GENOMIC DNA]</scope>
    <source>
        <strain evidence="2">CSL7508-lung</strain>
    </source>
</reference>
<dbReference type="RefSeq" id="WP_199568109.1">
    <property type="nucleotide sequence ID" value="NZ_JAENBP010000007.1"/>
</dbReference>
<accession>A0A934UDZ6</accession>
<protein>
    <submittedName>
        <fullName evidence="1">Addiction module toxin RelE</fullName>
    </submittedName>
</protein>
<dbReference type="SUPFAM" id="SSF143011">
    <property type="entry name" value="RelE-like"/>
    <property type="match status" value="1"/>
</dbReference>
<dbReference type="InterPro" id="IPR035093">
    <property type="entry name" value="RelE/ParE_toxin_dom_sf"/>
</dbReference>
<dbReference type="AlphaFoldDB" id="A0A934UDZ6"/>
<evidence type="ECO:0000313" key="1">
    <source>
        <dbReference type="EMBL" id="MBJ8350193.1"/>
    </source>
</evidence>
<dbReference type="Proteomes" id="UP000644875">
    <property type="component" value="Unassembled WGS sequence"/>
</dbReference>